<evidence type="ECO:0000259" key="9">
    <source>
        <dbReference type="PROSITE" id="PS50975"/>
    </source>
</evidence>
<dbReference type="InterPro" id="IPR016185">
    <property type="entry name" value="PreATP-grasp_dom_sf"/>
</dbReference>
<dbReference type="EMBL" id="CP011125">
    <property type="protein sequence ID" value="AKF04705.1"/>
    <property type="molecule type" value="Genomic_DNA"/>
</dbReference>
<evidence type="ECO:0000256" key="5">
    <source>
        <dbReference type="ARBA" id="ARBA00022946"/>
    </source>
</evidence>
<dbReference type="FunFam" id="3.40.50.20:FF:000010">
    <property type="entry name" value="Propionyl-CoA carboxylase subunit alpha"/>
    <property type="match status" value="1"/>
</dbReference>
<dbReference type="InterPro" id="IPR001882">
    <property type="entry name" value="Biotin_BS"/>
</dbReference>
<dbReference type="PANTHER" id="PTHR18866:SF33">
    <property type="entry name" value="METHYLCROTONOYL-COA CARBOXYLASE SUBUNIT ALPHA, MITOCHONDRIAL-RELATED"/>
    <property type="match status" value="1"/>
</dbReference>
<evidence type="ECO:0000259" key="8">
    <source>
        <dbReference type="PROSITE" id="PS50968"/>
    </source>
</evidence>
<dbReference type="InterPro" id="IPR005482">
    <property type="entry name" value="Biotin_COase_C"/>
</dbReference>
<dbReference type="SUPFAM" id="SSF52440">
    <property type="entry name" value="PreATP-grasp domain"/>
    <property type="match status" value="1"/>
</dbReference>
<dbReference type="SUPFAM" id="SSF51246">
    <property type="entry name" value="Rudiment single hybrid motif"/>
    <property type="match status" value="1"/>
</dbReference>
<evidence type="ECO:0000256" key="4">
    <source>
        <dbReference type="ARBA" id="ARBA00022840"/>
    </source>
</evidence>
<keyword evidence="5" id="KW-0809">Transit peptide</keyword>
<dbReference type="FunFam" id="3.30.470.20:FF:000028">
    <property type="entry name" value="Methylcrotonoyl-CoA carboxylase subunit alpha, mitochondrial"/>
    <property type="match status" value="1"/>
</dbReference>
<dbReference type="Proteomes" id="UP000034883">
    <property type="component" value="Chromosome"/>
</dbReference>
<dbReference type="KEGG" id="samy:DB32_001854"/>
<dbReference type="FunFam" id="3.30.1490.20:FF:000003">
    <property type="entry name" value="acetyl-CoA carboxylase isoform X1"/>
    <property type="match status" value="1"/>
</dbReference>
<dbReference type="AlphaFoldDB" id="A0A0F6W119"/>
<dbReference type="PANTHER" id="PTHR18866">
    <property type="entry name" value="CARBOXYLASE:PYRUVATE/ACETYL-COA/PROPIONYL-COA CARBOXYLASE"/>
    <property type="match status" value="1"/>
</dbReference>
<dbReference type="SMART" id="SM00878">
    <property type="entry name" value="Biotin_carb_C"/>
    <property type="match status" value="1"/>
</dbReference>
<dbReference type="CDD" id="cd06850">
    <property type="entry name" value="biotinyl_domain"/>
    <property type="match status" value="1"/>
</dbReference>
<dbReference type="InterPro" id="IPR005481">
    <property type="entry name" value="BC-like_N"/>
</dbReference>
<dbReference type="GO" id="GO:0046872">
    <property type="term" value="F:metal ion binding"/>
    <property type="evidence" value="ECO:0007669"/>
    <property type="project" value="InterPro"/>
</dbReference>
<dbReference type="Gene3D" id="2.40.50.100">
    <property type="match status" value="1"/>
</dbReference>
<dbReference type="NCBIfam" id="NF006367">
    <property type="entry name" value="PRK08591.1"/>
    <property type="match status" value="1"/>
</dbReference>
<dbReference type="RefSeq" id="WP_053232017.1">
    <property type="nucleotide sequence ID" value="NZ_CP011125.1"/>
</dbReference>
<name>A0A0F6W119_9BACT</name>
<organism evidence="11 12">
    <name type="scientific">Sandaracinus amylolyticus</name>
    <dbReference type="NCBI Taxonomy" id="927083"/>
    <lineage>
        <taxon>Bacteria</taxon>
        <taxon>Pseudomonadati</taxon>
        <taxon>Myxococcota</taxon>
        <taxon>Polyangia</taxon>
        <taxon>Polyangiales</taxon>
        <taxon>Sandaracinaceae</taxon>
        <taxon>Sandaracinus</taxon>
    </lineage>
</organism>
<keyword evidence="12" id="KW-1185">Reference proteome</keyword>
<evidence type="ECO:0000313" key="11">
    <source>
        <dbReference type="EMBL" id="AKF04705.1"/>
    </source>
</evidence>
<dbReference type="FunFam" id="2.40.50.100:FF:000003">
    <property type="entry name" value="Acetyl-CoA carboxylase biotin carboxyl carrier protein"/>
    <property type="match status" value="1"/>
</dbReference>
<keyword evidence="2" id="KW-0436">Ligase</keyword>
<protein>
    <submittedName>
        <fullName evidence="11">Methylcrotonyl-CoA carboxylase biotin-containing subunit</fullName>
    </submittedName>
</protein>
<dbReference type="PROSITE" id="PS00867">
    <property type="entry name" value="CPSASE_2"/>
    <property type="match status" value="1"/>
</dbReference>
<dbReference type="InterPro" id="IPR005479">
    <property type="entry name" value="CPAse_ATP-bd"/>
</dbReference>
<sequence length="675" mass="73059">MRTIRKLLIANRGEIAIRVMRTCAKMGIATVAVFSDADERALFVREADEAFRLGPAPSRESYLRVDRILAAARATGADAIHPGFGFLAENAEFAQAVRDAGLIFVGPTPAAIRAMGLKREAKVTAQRAGVPVVPGYGGAEQSTDAIAREAKSIGYPLLLKASAGGGGKGMRVVRSDAALIDAIESARREAESSFGDGTLIVEKYVEQPRHVEIQVLGDEHGNLVHLFERECSIQRRHQKVVEEAPSPVLTPEVRARMGADAVKLCGAIGYSNAGTVEFVLDPKGHYYFLEVNTRLQVEHPVTEGVIEGLDLVEEQIRVARGERLRFTQDDLASRWRGASIEVRLCAEDPASGFLPQTGPVLEFHVPAELLAQDWLRIESSVESGDEVPVHYDSMIAKIITKGPTRADAIQRLRRALSALSVQGLVTNRAFLLRVIDHPDFHAGDFDTHFIETRMQGALADTIEPARARIAALAATFFAQHTRAASRTILPSLPITGFRLSRLHGERVAHDIEGVGTVHVEYVDRGGGAFDVKVTGDAGALDGRVRRSVDGPEIALELPDGHRVRARVIEHDERWYVHADGVSIVVREQPRFRDRDADAAADGCVAPMPGKILQVLVSEGQHVAAGDTIVVMEAMKMEHAVKAPHEGVITELRARVGDQVEGGVLIAVVSENGGSG</sequence>
<dbReference type="InterPro" id="IPR011761">
    <property type="entry name" value="ATP-grasp"/>
</dbReference>
<dbReference type="InterPro" id="IPR050856">
    <property type="entry name" value="Biotin_carboxylase_complex"/>
</dbReference>
<evidence type="ECO:0000313" key="12">
    <source>
        <dbReference type="Proteomes" id="UP000034883"/>
    </source>
</evidence>
<dbReference type="GO" id="GO:0005524">
    <property type="term" value="F:ATP binding"/>
    <property type="evidence" value="ECO:0007669"/>
    <property type="project" value="UniProtKB-UniRule"/>
</dbReference>
<evidence type="ECO:0000256" key="3">
    <source>
        <dbReference type="ARBA" id="ARBA00022741"/>
    </source>
</evidence>
<keyword evidence="6" id="KW-0092">Biotin</keyword>
<accession>A0A0F6W119</accession>
<comment type="cofactor">
    <cofactor evidence="1">
        <name>biotin</name>
        <dbReference type="ChEBI" id="CHEBI:57586"/>
    </cofactor>
</comment>
<keyword evidence="3 7" id="KW-0547">Nucleotide-binding</keyword>
<dbReference type="PROSITE" id="PS00188">
    <property type="entry name" value="BIOTIN"/>
    <property type="match status" value="1"/>
</dbReference>
<feature type="domain" description="Lipoyl-binding" evidence="8">
    <location>
        <begin position="593"/>
        <end position="669"/>
    </location>
</feature>
<dbReference type="Pfam" id="PF00289">
    <property type="entry name" value="Biotin_carb_N"/>
    <property type="match status" value="1"/>
</dbReference>
<dbReference type="SUPFAM" id="SSF51230">
    <property type="entry name" value="Single hybrid motif"/>
    <property type="match status" value="1"/>
</dbReference>
<dbReference type="Pfam" id="PF00364">
    <property type="entry name" value="Biotin_lipoyl"/>
    <property type="match status" value="1"/>
</dbReference>
<dbReference type="InterPro" id="IPR000089">
    <property type="entry name" value="Biotin_lipoyl"/>
</dbReference>
<reference evidence="11 12" key="1">
    <citation type="submission" date="2015-03" db="EMBL/GenBank/DDBJ databases">
        <title>Genome assembly of Sandaracinus amylolyticus DSM 53668.</title>
        <authorList>
            <person name="Sharma G."/>
            <person name="Subramanian S."/>
        </authorList>
    </citation>
    <scope>NUCLEOTIDE SEQUENCE [LARGE SCALE GENOMIC DNA]</scope>
    <source>
        <strain evidence="11 12">DSM 53668</strain>
    </source>
</reference>
<evidence type="ECO:0000256" key="1">
    <source>
        <dbReference type="ARBA" id="ARBA00001953"/>
    </source>
</evidence>
<dbReference type="PROSITE" id="PS50979">
    <property type="entry name" value="BC"/>
    <property type="match status" value="1"/>
</dbReference>
<feature type="domain" description="ATP-grasp" evidence="9">
    <location>
        <begin position="122"/>
        <end position="320"/>
    </location>
</feature>
<feature type="domain" description="Biotin carboxylation" evidence="10">
    <location>
        <begin position="3"/>
        <end position="455"/>
    </location>
</feature>
<evidence type="ECO:0000256" key="6">
    <source>
        <dbReference type="ARBA" id="ARBA00023267"/>
    </source>
</evidence>
<dbReference type="InterPro" id="IPR011053">
    <property type="entry name" value="Single_hybrid_motif"/>
</dbReference>
<dbReference type="PROSITE" id="PS50968">
    <property type="entry name" value="BIOTINYL_LIPOYL"/>
    <property type="match status" value="1"/>
</dbReference>
<dbReference type="InterPro" id="IPR011054">
    <property type="entry name" value="Rudment_hybrid_motif"/>
</dbReference>
<evidence type="ECO:0000256" key="2">
    <source>
        <dbReference type="ARBA" id="ARBA00022598"/>
    </source>
</evidence>
<proteinExistence type="predicted"/>
<dbReference type="Gene3D" id="3.30.470.20">
    <property type="entry name" value="ATP-grasp fold, B domain"/>
    <property type="match status" value="1"/>
</dbReference>
<dbReference type="GO" id="GO:0016874">
    <property type="term" value="F:ligase activity"/>
    <property type="evidence" value="ECO:0007669"/>
    <property type="project" value="UniProtKB-KW"/>
</dbReference>
<dbReference type="PROSITE" id="PS00866">
    <property type="entry name" value="CPSASE_1"/>
    <property type="match status" value="1"/>
</dbReference>
<dbReference type="OrthoDB" id="9769961at2"/>
<dbReference type="InterPro" id="IPR011764">
    <property type="entry name" value="Biotin_carboxylation_dom"/>
</dbReference>
<evidence type="ECO:0000256" key="7">
    <source>
        <dbReference type="PROSITE-ProRule" id="PRU00409"/>
    </source>
</evidence>
<gene>
    <name evidence="11" type="ORF">DB32_001854</name>
</gene>
<dbReference type="Pfam" id="PF02786">
    <property type="entry name" value="CPSase_L_D2"/>
    <property type="match status" value="1"/>
</dbReference>
<dbReference type="SUPFAM" id="SSF56059">
    <property type="entry name" value="Glutathione synthetase ATP-binding domain-like"/>
    <property type="match status" value="1"/>
</dbReference>
<evidence type="ECO:0000259" key="10">
    <source>
        <dbReference type="PROSITE" id="PS50979"/>
    </source>
</evidence>
<keyword evidence="4 7" id="KW-0067">ATP-binding</keyword>
<dbReference type="PROSITE" id="PS50975">
    <property type="entry name" value="ATP_GRASP"/>
    <property type="match status" value="1"/>
</dbReference>
<dbReference type="Pfam" id="PF02785">
    <property type="entry name" value="Biotin_carb_C"/>
    <property type="match status" value="1"/>
</dbReference>
<dbReference type="STRING" id="927083.DB32_001854"/>